<reference evidence="7 8" key="1">
    <citation type="submission" date="2018-06" db="EMBL/GenBank/DDBJ databases">
        <title>Complete Genomes of Monosporascus.</title>
        <authorList>
            <person name="Robinson A.J."/>
            <person name="Natvig D.O."/>
        </authorList>
    </citation>
    <scope>NUCLEOTIDE SEQUENCE [LARGE SCALE GENOMIC DNA]</scope>
    <source>
        <strain evidence="7 8">CBS 110550</strain>
    </source>
</reference>
<evidence type="ECO:0000313" key="8">
    <source>
        <dbReference type="Proteomes" id="UP000293360"/>
    </source>
</evidence>
<keyword evidence="8" id="KW-1185">Reference proteome</keyword>
<comment type="caution">
    <text evidence="7">The sequence shown here is derived from an EMBL/GenBank/DDBJ whole genome shotgun (WGS) entry which is preliminary data.</text>
</comment>
<evidence type="ECO:0008006" key="9">
    <source>
        <dbReference type="Google" id="ProtNLM"/>
    </source>
</evidence>
<dbReference type="SUPFAM" id="SSF48239">
    <property type="entry name" value="Terpenoid cyclases/Protein prenyltransferases"/>
    <property type="match status" value="1"/>
</dbReference>
<dbReference type="InterPro" id="IPR050148">
    <property type="entry name" value="Terpene_synthase-like"/>
</dbReference>
<proteinExistence type="inferred from homology"/>
<dbReference type="Proteomes" id="UP000293360">
    <property type="component" value="Unassembled WGS sequence"/>
</dbReference>
<organism evidence="7 8">
    <name type="scientific">Monosporascus ibericus</name>
    <dbReference type="NCBI Taxonomy" id="155417"/>
    <lineage>
        <taxon>Eukaryota</taxon>
        <taxon>Fungi</taxon>
        <taxon>Dikarya</taxon>
        <taxon>Ascomycota</taxon>
        <taxon>Pezizomycotina</taxon>
        <taxon>Sordariomycetes</taxon>
        <taxon>Xylariomycetidae</taxon>
        <taxon>Xylariales</taxon>
        <taxon>Xylariales incertae sedis</taxon>
        <taxon>Monosporascus</taxon>
    </lineage>
</organism>
<comment type="cofactor">
    <cofactor evidence="1">
        <name>Mg(2+)</name>
        <dbReference type="ChEBI" id="CHEBI:18420"/>
    </cofactor>
</comment>
<dbReference type="GO" id="GO:0000287">
    <property type="term" value="F:magnesium ion binding"/>
    <property type="evidence" value="ECO:0007669"/>
    <property type="project" value="TreeGrafter"/>
</dbReference>
<evidence type="ECO:0000256" key="1">
    <source>
        <dbReference type="ARBA" id="ARBA00001946"/>
    </source>
</evidence>
<dbReference type="InterPro" id="IPR017057">
    <property type="entry name" value="Ent-kaurene_synthase_fun"/>
</dbReference>
<dbReference type="GO" id="GO:0016102">
    <property type="term" value="P:diterpenoid biosynthetic process"/>
    <property type="evidence" value="ECO:0007669"/>
    <property type="project" value="TreeGrafter"/>
</dbReference>
<keyword evidence="6" id="KW-0456">Lyase</keyword>
<dbReference type="PANTHER" id="PTHR31739">
    <property type="entry name" value="ENT-COPALYL DIPHOSPHATE SYNTHASE, CHLOROPLASTIC"/>
    <property type="match status" value="1"/>
</dbReference>
<protein>
    <recommendedName>
        <fullName evidence="9">Ent-kaurene synthase</fullName>
    </recommendedName>
</protein>
<dbReference type="InterPro" id="IPR008930">
    <property type="entry name" value="Terpenoid_cyclase/PrenylTrfase"/>
</dbReference>
<keyword evidence="3" id="KW-0479">Metal-binding</keyword>
<dbReference type="GO" id="GO:0010333">
    <property type="term" value="F:terpene synthase activity"/>
    <property type="evidence" value="ECO:0007669"/>
    <property type="project" value="InterPro"/>
</dbReference>
<name>A0A4Q4THH5_9PEZI</name>
<sequence length="908" mass="101625">MGCPNPSIGPGYVETLASAKCQIQALMNHELWRIQQPSLLGPPMQAYGGAVLQQGCGECLMVANVLGNIMGGYTFQLPSAVDLGLAARSLLQQAIEGYDEKYGFGSMSAAIYDTAWVSLVAKSDQHGYHWLFPQCFQYILDAQLDDGSWGPNVSQIDSILNTAASLLALRAHLKNPLQLRSISSEDLERRVSIATAALEVQLSEWDVAASTHVGFEIIVPAMLELLAQDDILFRFPGEDVLKELNSIKMARFSPDMLYSQHKTSMIHSLEAFVGKIDFDRVSHHKILGSMMSSPSATAAYLMNASHWDDESESYLRHVVERNGGIGGIPSAYPSTYFEYTWRDPSFSANCNILLALIHDREANRYLPQISKIVHFLCTYWWDAEDIIKDKWSLSHLYPTMLLVEALADLVGMMDKKGLSEAFDDDVKARLSVVIFQACFRTLMTQLDDGSWNGSIEQTAYGVLMLTKARRLSMLAALKSALSLTDNKPKLGSSLGNVLSQKMMRSYVGLFRQTPLFSAIPEWQLRGSFVEAALFQRLLRTGRLATFPRTDMEEDKYFDIIPFTWTACNNRWKAWAPSSFLFEMMNVSFLNYQADEYMEAVAGPHFATNLPELRVLVDELFHPIPNVAESVKNGTNGIPLMSSPPLHKNGVGHANGNGADARFSTTEVIRPLSRFVGRILHSPRIAHASKHDRQILAAELRVFLQAHITQHADNTRFRQQETGQCEQFRQPSCTFFNWVRTTSADHTSCPYSFTYVSCLLSSSLLGGAECFPTVTQKYFANAACRHLATMCRMYNDYGSVRRDAAERNLNSVNFPEFAALAGTSVGIEDRKEALFRLAEFERGCLERSLECLEEETREGEKRKFRIFRMFCDVTDLYGQIYVVKDIASSMRTNGGGHQHRSGPESGQGK</sequence>
<evidence type="ECO:0000256" key="3">
    <source>
        <dbReference type="ARBA" id="ARBA00022723"/>
    </source>
</evidence>
<keyword evidence="5" id="KW-0413">Isomerase</keyword>
<comment type="similarity">
    <text evidence="2">Belongs to the terpene synthase family.</text>
</comment>
<dbReference type="EMBL" id="QJNU01000197">
    <property type="protein sequence ID" value="RYP04763.1"/>
    <property type="molecule type" value="Genomic_DNA"/>
</dbReference>
<evidence type="ECO:0000256" key="2">
    <source>
        <dbReference type="ARBA" id="ARBA00006333"/>
    </source>
</evidence>
<dbReference type="Gene3D" id="1.50.10.160">
    <property type="match status" value="1"/>
</dbReference>
<keyword evidence="4" id="KW-0460">Magnesium</keyword>
<dbReference type="STRING" id="155417.A0A4Q4THH5"/>
<gene>
    <name evidence="7" type="ORF">DL764_004246</name>
</gene>
<dbReference type="PIRSF" id="PIRSF036498">
    <property type="entry name" value="Ent-kaurene_synthase_fungi"/>
    <property type="match status" value="1"/>
</dbReference>
<evidence type="ECO:0000256" key="5">
    <source>
        <dbReference type="ARBA" id="ARBA00023235"/>
    </source>
</evidence>
<evidence type="ECO:0000313" key="7">
    <source>
        <dbReference type="EMBL" id="RYP04763.1"/>
    </source>
</evidence>
<dbReference type="GO" id="GO:0016853">
    <property type="term" value="F:isomerase activity"/>
    <property type="evidence" value="ECO:0007669"/>
    <property type="project" value="UniProtKB-KW"/>
</dbReference>
<dbReference type="PANTHER" id="PTHR31739:SF25">
    <property type="entry name" value="(E,E)-GERANYLLINALOOL SYNTHASE"/>
    <property type="match status" value="1"/>
</dbReference>
<dbReference type="AlphaFoldDB" id="A0A4Q4THH5"/>
<evidence type="ECO:0000256" key="4">
    <source>
        <dbReference type="ARBA" id="ARBA00022842"/>
    </source>
</evidence>
<evidence type="ECO:0000256" key="6">
    <source>
        <dbReference type="ARBA" id="ARBA00023239"/>
    </source>
</evidence>
<dbReference type="OrthoDB" id="2343925at2759"/>
<accession>A0A4Q4THH5</accession>